<reference evidence="2" key="1">
    <citation type="journal article" date="2019" name="Int. J. Syst. Evol. Microbiol.">
        <title>The Global Catalogue of Microorganisms (GCM) 10K type strain sequencing project: providing services to taxonomists for standard genome sequencing and annotation.</title>
        <authorList>
            <consortium name="The Broad Institute Genomics Platform"/>
            <consortium name="The Broad Institute Genome Sequencing Center for Infectious Disease"/>
            <person name="Wu L."/>
            <person name="Ma J."/>
        </authorList>
    </citation>
    <scope>NUCLEOTIDE SEQUENCE [LARGE SCALE GENOMIC DNA]</scope>
    <source>
        <strain evidence="2">NBRC 12467</strain>
    </source>
</reference>
<evidence type="ECO:0000313" key="2">
    <source>
        <dbReference type="Proteomes" id="UP001156708"/>
    </source>
</evidence>
<accession>A0AA37SKX1</accession>
<keyword evidence="2" id="KW-1185">Reference proteome</keyword>
<name>A0AA37SKX1_9PROT</name>
<comment type="caution">
    <text evidence="1">The sequence shown here is derived from an EMBL/GenBank/DDBJ whole genome shotgun (WGS) entry which is preliminary data.</text>
</comment>
<proteinExistence type="predicted"/>
<dbReference type="EMBL" id="BSNZ01000032">
    <property type="protein sequence ID" value="GLQ86101.1"/>
    <property type="molecule type" value="Genomic_DNA"/>
</dbReference>
<protein>
    <submittedName>
        <fullName evidence="1">Uncharacterized protein</fullName>
    </submittedName>
</protein>
<dbReference type="Proteomes" id="UP001156708">
    <property type="component" value="Unassembled WGS sequence"/>
</dbReference>
<sequence length="76" mass="8119">MSRGYVIQLGMGLSRMAEGSEPSSFFMTAGKVSEDTGVSALLNSLPMVQWPLGRTEGVMLTGSGIPWRNEGSALPW</sequence>
<dbReference type="AlphaFoldDB" id="A0AA37SKX1"/>
<evidence type="ECO:0000313" key="1">
    <source>
        <dbReference type="EMBL" id="GLQ86101.1"/>
    </source>
</evidence>
<gene>
    <name evidence="1" type="ORF">GCM10007872_30110</name>
</gene>
<organism evidence="1 2">
    <name type="scientific">Gluconobacter sphaericus NBRC 12467</name>
    <dbReference type="NCBI Taxonomy" id="1307951"/>
    <lineage>
        <taxon>Bacteria</taxon>
        <taxon>Pseudomonadati</taxon>
        <taxon>Pseudomonadota</taxon>
        <taxon>Alphaproteobacteria</taxon>
        <taxon>Acetobacterales</taxon>
        <taxon>Acetobacteraceae</taxon>
        <taxon>Gluconobacter</taxon>
    </lineage>
</organism>